<sequence length="53" mass="5915">MACCKIRHHKSSLIHHAKTGSNDQKDHVAVSGCWPSSRSFESLLRCAVPVEIR</sequence>
<dbReference type="EMBL" id="KN818278">
    <property type="protein sequence ID" value="KIL61873.1"/>
    <property type="molecule type" value="Genomic_DNA"/>
</dbReference>
<name>A0A0C2WZN0_AMAMK</name>
<evidence type="ECO:0000313" key="1">
    <source>
        <dbReference type="EMBL" id="KIL61873.1"/>
    </source>
</evidence>
<evidence type="ECO:0000313" key="2">
    <source>
        <dbReference type="Proteomes" id="UP000054549"/>
    </source>
</evidence>
<gene>
    <name evidence="1" type="ORF">M378DRAFT_166358</name>
</gene>
<dbReference type="HOGENOM" id="CLU_3068177_0_0_1"/>
<keyword evidence="2" id="KW-1185">Reference proteome</keyword>
<protein>
    <submittedName>
        <fullName evidence="1">Uncharacterized protein</fullName>
    </submittedName>
</protein>
<reference evidence="1 2" key="1">
    <citation type="submission" date="2014-04" db="EMBL/GenBank/DDBJ databases">
        <title>Evolutionary Origins and Diversification of the Mycorrhizal Mutualists.</title>
        <authorList>
            <consortium name="DOE Joint Genome Institute"/>
            <consortium name="Mycorrhizal Genomics Consortium"/>
            <person name="Kohler A."/>
            <person name="Kuo A."/>
            <person name="Nagy L.G."/>
            <person name="Floudas D."/>
            <person name="Copeland A."/>
            <person name="Barry K.W."/>
            <person name="Cichocki N."/>
            <person name="Veneault-Fourrey C."/>
            <person name="LaButti K."/>
            <person name="Lindquist E.A."/>
            <person name="Lipzen A."/>
            <person name="Lundell T."/>
            <person name="Morin E."/>
            <person name="Murat C."/>
            <person name="Riley R."/>
            <person name="Ohm R."/>
            <person name="Sun H."/>
            <person name="Tunlid A."/>
            <person name="Henrissat B."/>
            <person name="Grigoriev I.V."/>
            <person name="Hibbett D.S."/>
            <person name="Martin F."/>
        </authorList>
    </citation>
    <scope>NUCLEOTIDE SEQUENCE [LARGE SCALE GENOMIC DNA]</scope>
    <source>
        <strain evidence="1 2">Koide BX008</strain>
    </source>
</reference>
<dbReference type="Proteomes" id="UP000054549">
    <property type="component" value="Unassembled WGS sequence"/>
</dbReference>
<dbReference type="AlphaFoldDB" id="A0A0C2WZN0"/>
<organism evidence="1 2">
    <name type="scientific">Amanita muscaria (strain Koide BX008)</name>
    <dbReference type="NCBI Taxonomy" id="946122"/>
    <lineage>
        <taxon>Eukaryota</taxon>
        <taxon>Fungi</taxon>
        <taxon>Dikarya</taxon>
        <taxon>Basidiomycota</taxon>
        <taxon>Agaricomycotina</taxon>
        <taxon>Agaricomycetes</taxon>
        <taxon>Agaricomycetidae</taxon>
        <taxon>Agaricales</taxon>
        <taxon>Pluteineae</taxon>
        <taxon>Amanitaceae</taxon>
        <taxon>Amanita</taxon>
    </lineage>
</organism>
<proteinExistence type="predicted"/>
<accession>A0A0C2WZN0</accession>
<dbReference type="InParanoid" id="A0A0C2WZN0"/>